<feature type="active site" description="Charge relay system" evidence="6">
    <location>
        <position position="284"/>
    </location>
</feature>
<comment type="caution">
    <text evidence="9">The sequence shown here is derived from an EMBL/GenBank/DDBJ whole genome shotgun (WGS) entry which is preliminary data.</text>
</comment>
<dbReference type="InterPro" id="IPR040921">
    <property type="entry name" value="Peptidase_S66C"/>
</dbReference>
<dbReference type="GO" id="GO:0106415">
    <property type="term" value="F:muramoyltetrapeptide carboxypeptidase activity"/>
    <property type="evidence" value="ECO:0007669"/>
    <property type="project" value="UniProtKB-EC"/>
</dbReference>
<dbReference type="Gene3D" id="3.50.30.60">
    <property type="entry name" value="LD-carboxypeptidase A C-terminal domain-like"/>
    <property type="match status" value="1"/>
</dbReference>
<organism evidence="9 10">
    <name type="scientific">Naumannella cuiyingiana</name>
    <dbReference type="NCBI Taxonomy" id="1347891"/>
    <lineage>
        <taxon>Bacteria</taxon>
        <taxon>Bacillati</taxon>
        <taxon>Actinomycetota</taxon>
        <taxon>Actinomycetes</taxon>
        <taxon>Propionibacteriales</taxon>
        <taxon>Propionibacteriaceae</taxon>
        <taxon>Naumannella</taxon>
    </lineage>
</organism>
<keyword evidence="10" id="KW-1185">Reference proteome</keyword>
<dbReference type="InterPro" id="IPR003507">
    <property type="entry name" value="S66_fam"/>
</dbReference>
<evidence type="ECO:0000259" key="8">
    <source>
        <dbReference type="Pfam" id="PF17676"/>
    </source>
</evidence>
<dbReference type="SUPFAM" id="SSF141986">
    <property type="entry name" value="LD-carboxypeptidase A C-terminal domain-like"/>
    <property type="match status" value="1"/>
</dbReference>
<dbReference type="EC" id="3.4.17.13" evidence="9"/>
<comment type="similarity">
    <text evidence="1">Belongs to the peptidase S66 family.</text>
</comment>
<keyword evidence="3" id="KW-0645">Protease</keyword>
<feature type="domain" description="LD-carboxypeptidase C-terminal" evidence="8">
    <location>
        <begin position="186"/>
        <end position="299"/>
    </location>
</feature>
<dbReference type="SUPFAM" id="SSF52317">
    <property type="entry name" value="Class I glutamine amidotransferase-like"/>
    <property type="match status" value="1"/>
</dbReference>
<evidence type="ECO:0000313" key="9">
    <source>
        <dbReference type="EMBL" id="NYI69883.1"/>
    </source>
</evidence>
<dbReference type="Pfam" id="PF02016">
    <property type="entry name" value="Peptidase_S66"/>
    <property type="match status" value="1"/>
</dbReference>
<name>A0A7Z0D6S7_9ACTN</name>
<dbReference type="InterPro" id="IPR027478">
    <property type="entry name" value="LdcA_N"/>
</dbReference>
<accession>A0A7Z0D6S7</accession>
<keyword evidence="4 9" id="KW-0378">Hydrolase</keyword>
<feature type="active site" description="Charge relay system" evidence="6">
    <location>
        <position position="219"/>
    </location>
</feature>
<sequence length="312" mass="32266">MMQSVPDIAMGLGPLTPGDRVALVAPAGPPPAALLDRGAALLRDWGLVPVIFDSALARHPRADYLAGPDARRAADLVAAWHDPSITAIFCVRGGYGTVRVLDLLDAEAMATVAPKPVYGSSDITALHEWLRERLDVPSWFAPMIATADLLDDAAAIASLRAAVFDGPAGRSWSAATARTLVPGRARGPLIGGNLSLLAMTIGARGRPAIHNAGAIALLEDVTEDVYRLDGHLQTLVRAGWFDDIAGIALGSWRDCGPPEQIRALMVETLGPLGVPLAADLGFGHGPAAHSLPLGAPVTLAAPPEGTPSLCAG</sequence>
<evidence type="ECO:0000256" key="4">
    <source>
        <dbReference type="ARBA" id="ARBA00022801"/>
    </source>
</evidence>
<evidence type="ECO:0000256" key="2">
    <source>
        <dbReference type="ARBA" id="ARBA00022645"/>
    </source>
</evidence>
<feature type="active site" description="Nucleophile" evidence="6">
    <location>
        <position position="121"/>
    </location>
</feature>
<dbReference type="EMBL" id="JACBZS010000001">
    <property type="protein sequence ID" value="NYI69883.1"/>
    <property type="molecule type" value="Genomic_DNA"/>
</dbReference>
<dbReference type="InterPro" id="IPR040449">
    <property type="entry name" value="Peptidase_S66_N"/>
</dbReference>
<proteinExistence type="inferred from homology"/>
<keyword evidence="2 9" id="KW-0121">Carboxypeptidase</keyword>
<evidence type="ECO:0000259" key="7">
    <source>
        <dbReference type="Pfam" id="PF02016"/>
    </source>
</evidence>
<gene>
    <name evidence="9" type="ORF">GGQ54_000443</name>
</gene>
<dbReference type="GO" id="GO:0006508">
    <property type="term" value="P:proteolysis"/>
    <property type="evidence" value="ECO:0007669"/>
    <property type="project" value="UniProtKB-KW"/>
</dbReference>
<dbReference type="PIRSF" id="PIRSF028757">
    <property type="entry name" value="LD-carboxypeptidase"/>
    <property type="match status" value="1"/>
</dbReference>
<evidence type="ECO:0000256" key="5">
    <source>
        <dbReference type="ARBA" id="ARBA00022825"/>
    </source>
</evidence>
<dbReference type="InterPro" id="IPR029062">
    <property type="entry name" value="Class_I_gatase-like"/>
</dbReference>
<keyword evidence="5" id="KW-0720">Serine protease</keyword>
<dbReference type="Pfam" id="PF17676">
    <property type="entry name" value="Peptidase_S66C"/>
    <property type="match status" value="1"/>
</dbReference>
<evidence type="ECO:0000256" key="3">
    <source>
        <dbReference type="ARBA" id="ARBA00022670"/>
    </source>
</evidence>
<dbReference type="InterPro" id="IPR027461">
    <property type="entry name" value="Carboxypeptidase_A_C_sf"/>
</dbReference>
<dbReference type="PANTHER" id="PTHR30237">
    <property type="entry name" value="MURAMOYLTETRAPEPTIDE CARBOXYPEPTIDASE"/>
    <property type="match status" value="1"/>
</dbReference>
<dbReference type="Gene3D" id="3.40.50.10740">
    <property type="entry name" value="Class I glutamine amidotransferase-like"/>
    <property type="match status" value="1"/>
</dbReference>
<reference evidence="9 10" key="1">
    <citation type="submission" date="2020-07" db="EMBL/GenBank/DDBJ databases">
        <title>Sequencing the genomes of 1000 actinobacteria strains.</title>
        <authorList>
            <person name="Klenk H.-P."/>
        </authorList>
    </citation>
    <scope>NUCLEOTIDE SEQUENCE [LARGE SCALE GENOMIC DNA]</scope>
    <source>
        <strain evidence="9 10">DSM 103164</strain>
    </source>
</reference>
<dbReference type="GO" id="GO:0008236">
    <property type="term" value="F:serine-type peptidase activity"/>
    <property type="evidence" value="ECO:0007669"/>
    <property type="project" value="UniProtKB-KW"/>
</dbReference>
<evidence type="ECO:0000313" key="10">
    <source>
        <dbReference type="Proteomes" id="UP000527616"/>
    </source>
</evidence>
<dbReference type="PANTHER" id="PTHR30237:SF2">
    <property type="entry name" value="MUREIN TETRAPEPTIDE CARBOXYPEPTIDASE"/>
    <property type="match status" value="1"/>
</dbReference>
<evidence type="ECO:0000256" key="6">
    <source>
        <dbReference type="PIRSR" id="PIRSR028757-1"/>
    </source>
</evidence>
<protein>
    <submittedName>
        <fullName evidence="9">Muramoyltetrapeptide carboxypeptidase</fullName>
        <ecNumber evidence="9">3.4.17.13</ecNumber>
    </submittedName>
</protein>
<feature type="domain" description="LD-carboxypeptidase N-terminal" evidence="7">
    <location>
        <begin position="21"/>
        <end position="139"/>
    </location>
</feature>
<dbReference type="Proteomes" id="UP000527616">
    <property type="component" value="Unassembled WGS sequence"/>
</dbReference>
<dbReference type="AlphaFoldDB" id="A0A7Z0D6S7"/>
<evidence type="ECO:0000256" key="1">
    <source>
        <dbReference type="ARBA" id="ARBA00010233"/>
    </source>
</evidence>
<dbReference type="CDD" id="cd07025">
    <property type="entry name" value="Peptidase_S66"/>
    <property type="match status" value="1"/>
</dbReference>